<dbReference type="FunFam" id="3.30.160.60:FF:000193">
    <property type="entry name" value="Zinc finger protein 300"/>
    <property type="match status" value="1"/>
</dbReference>
<dbReference type="InterPro" id="IPR013087">
    <property type="entry name" value="Znf_C2H2_type"/>
</dbReference>
<dbReference type="GO" id="GO:0008270">
    <property type="term" value="F:zinc ion binding"/>
    <property type="evidence" value="ECO:0007669"/>
    <property type="project" value="UniProtKB-KW"/>
</dbReference>
<dbReference type="GO" id="GO:0040029">
    <property type="term" value="P:epigenetic regulation of gene expression"/>
    <property type="evidence" value="ECO:0007669"/>
    <property type="project" value="UniProtKB-ARBA"/>
</dbReference>
<feature type="domain" description="C2H2-type" evidence="12">
    <location>
        <begin position="242"/>
        <end position="269"/>
    </location>
</feature>
<evidence type="ECO:0000313" key="13">
    <source>
        <dbReference type="EMBL" id="KAF2884287.1"/>
    </source>
</evidence>
<evidence type="ECO:0000256" key="11">
    <source>
        <dbReference type="PROSITE-ProRule" id="PRU00042"/>
    </source>
</evidence>
<evidence type="ECO:0000313" key="14">
    <source>
        <dbReference type="Proteomes" id="UP000801492"/>
    </source>
</evidence>
<keyword evidence="14" id="KW-1185">Reference proteome</keyword>
<accession>A0A8K0CHV7</accession>
<dbReference type="FunFam" id="3.30.160.60:FF:000478">
    <property type="entry name" value="Zinc finger protein 133"/>
    <property type="match status" value="1"/>
</dbReference>
<dbReference type="FunFam" id="3.30.160.60:FF:000690">
    <property type="entry name" value="Zinc finger protein 354C"/>
    <property type="match status" value="1"/>
</dbReference>
<dbReference type="PANTHER" id="PTHR16515">
    <property type="entry name" value="PR DOMAIN ZINC FINGER PROTEIN"/>
    <property type="match status" value="1"/>
</dbReference>
<keyword evidence="3" id="KW-0479">Metal-binding</keyword>
<evidence type="ECO:0000256" key="5">
    <source>
        <dbReference type="ARBA" id="ARBA00022771"/>
    </source>
</evidence>
<comment type="caution">
    <text evidence="13">The sequence shown here is derived from an EMBL/GenBank/DDBJ whole genome shotgun (WGS) entry which is preliminary data.</text>
</comment>
<comment type="similarity">
    <text evidence="2">Belongs to the krueppel C2H2-type zinc-finger protein family.</text>
</comment>
<keyword evidence="8" id="KW-0238">DNA-binding</keyword>
<evidence type="ECO:0000256" key="4">
    <source>
        <dbReference type="ARBA" id="ARBA00022737"/>
    </source>
</evidence>
<keyword evidence="6" id="KW-0862">Zinc</keyword>
<organism evidence="13 14">
    <name type="scientific">Ignelater luminosus</name>
    <name type="common">Cucubano</name>
    <name type="synonym">Pyrophorus luminosus</name>
    <dbReference type="NCBI Taxonomy" id="2038154"/>
    <lineage>
        <taxon>Eukaryota</taxon>
        <taxon>Metazoa</taxon>
        <taxon>Ecdysozoa</taxon>
        <taxon>Arthropoda</taxon>
        <taxon>Hexapoda</taxon>
        <taxon>Insecta</taxon>
        <taxon>Pterygota</taxon>
        <taxon>Neoptera</taxon>
        <taxon>Endopterygota</taxon>
        <taxon>Coleoptera</taxon>
        <taxon>Polyphaga</taxon>
        <taxon>Elateriformia</taxon>
        <taxon>Elateroidea</taxon>
        <taxon>Elateridae</taxon>
        <taxon>Agrypninae</taxon>
        <taxon>Pyrophorini</taxon>
        <taxon>Ignelater</taxon>
    </lineage>
</organism>
<dbReference type="PROSITE" id="PS50157">
    <property type="entry name" value="ZINC_FINGER_C2H2_2"/>
    <property type="match status" value="8"/>
</dbReference>
<dbReference type="SUPFAM" id="SSF57667">
    <property type="entry name" value="beta-beta-alpha zinc fingers"/>
    <property type="match status" value="5"/>
</dbReference>
<feature type="domain" description="C2H2-type" evidence="12">
    <location>
        <begin position="157"/>
        <end position="185"/>
    </location>
</feature>
<feature type="domain" description="C2H2-type" evidence="12">
    <location>
        <begin position="296"/>
        <end position="319"/>
    </location>
</feature>
<dbReference type="EMBL" id="VTPC01090204">
    <property type="protein sequence ID" value="KAF2884287.1"/>
    <property type="molecule type" value="Genomic_DNA"/>
</dbReference>
<dbReference type="SMART" id="SM00355">
    <property type="entry name" value="ZnF_C2H2"/>
    <property type="match status" value="8"/>
</dbReference>
<dbReference type="Pfam" id="PF13912">
    <property type="entry name" value="zf-C2H2_6"/>
    <property type="match status" value="1"/>
</dbReference>
<evidence type="ECO:0000256" key="1">
    <source>
        <dbReference type="ARBA" id="ARBA00004123"/>
    </source>
</evidence>
<dbReference type="Proteomes" id="UP000801492">
    <property type="component" value="Unassembled WGS sequence"/>
</dbReference>
<feature type="domain" description="C2H2-type" evidence="12">
    <location>
        <begin position="214"/>
        <end position="241"/>
    </location>
</feature>
<keyword evidence="5 11" id="KW-0863">Zinc-finger</keyword>
<evidence type="ECO:0000259" key="12">
    <source>
        <dbReference type="PROSITE" id="PS50157"/>
    </source>
</evidence>
<evidence type="ECO:0000256" key="7">
    <source>
        <dbReference type="ARBA" id="ARBA00023015"/>
    </source>
</evidence>
<evidence type="ECO:0000256" key="8">
    <source>
        <dbReference type="ARBA" id="ARBA00023125"/>
    </source>
</evidence>
<evidence type="ECO:0000256" key="9">
    <source>
        <dbReference type="ARBA" id="ARBA00023163"/>
    </source>
</evidence>
<dbReference type="InterPro" id="IPR050331">
    <property type="entry name" value="Zinc_finger"/>
</dbReference>
<evidence type="ECO:0000256" key="2">
    <source>
        <dbReference type="ARBA" id="ARBA00006991"/>
    </source>
</evidence>
<keyword evidence="10" id="KW-0539">Nucleus</keyword>
<protein>
    <recommendedName>
        <fullName evidence="12">C2H2-type domain-containing protein</fullName>
    </recommendedName>
</protein>
<dbReference type="Pfam" id="PF00096">
    <property type="entry name" value="zf-C2H2"/>
    <property type="match status" value="5"/>
</dbReference>
<sequence>MYLLLNKKKEDAPNYTGFLRNLGTEVSATFVKQKRKRIKENHNSTDNALSIINLNHLELESKDNCSDGKNYMSISKQHKEANIDGDDMEEKDKNMNRKISRCTVCHKIFANKRYLERHVQRMHHYKKQIFVCEVCGVSLNSRSSHYYHMKKHFGKTHKCSYCQKMYPNASNLQLHIMSKHTNERPHLCTVCGKTFSYGNALIYHMRIHTGERKYTCPFCGRMFRMQCGLNRHIRVHTGHRPYACKFCDKAFRSKGEVDCHEMIHTGYRPYHCKYCNKGFTKTYNLKMHLMGHPGNHPCEICNKTFIEPEYLRMHMKTAHQYLEDATNESDKES</sequence>
<dbReference type="GO" id="GO:0005634">
    <property type="term" value="C:nucleus"/>
    <property type="evidence" value="ECO:0007669"/>
    <property type="project" value="UniProtKB-SubCell"/>
</dbReference>
<feature type="domain" description="C2H2-type" evidence="12">
    <location>
        <begin position="100"/>
        <end position="128"/>
    </location>
</feature>
<keyword evidence="7" id="KW-0805">Transcription regulation</keyword>
<dbReference type="PROSITE" id="PS00028">
    <property type="entry name" value="ZINC_FINGER_C2H2_1"/>
    <property type="match status" value="8"/>
</dbReference>
<gene>
    <name evidence="13" type="ORF">ILUMI_21879</name>
</gene>
<dbReference type="GO" id="GO:0000785">
    <property type="term" value="C:chromatin"/>
    <property type="evidence" value="ECO:0007669"/>
    <property type="project" value="UniProtKB-ARBA"/>
</dbReference>
<proteinExistence type="inferred from homology"/>
<dbReference type="AlphaFoldDB" id="A0A8K0CHV7"/>
<keyword evidence="9" id="KW-0804">Transcription</keyword>
<evidence type="ECO:0000256" key="6">
    <source>
        <dbReference type="ARBA" id="ARBA00022833"/>
    </source>
</evidence>
<comment type="subcellular location">
    <subcellularLocation>
        <location evidence="1">Nucleus</location>
    </subcellularLocation>
</comment>
<feature type="domain" description="C2H2-type" evidence="12">
    <location>
        <begin position="130"/>
        <end position="157"/>
    </location>
</feature>
<dbReference type="Gene3D" id="3.30.160.60">
    <property type="entry name" value="Classic Zinc Finger"/>
    <property type="match status" value="7"/>
</dbReference>
<evidence type="ECO:0000256" key="3">
    <source>
        <dbReference type="ARBA" id="ARBA00022723"/>
    </source>
</evidence>
<dbReference type="GO" id="GO:0043565">
    <property type="term" value="F:sequence-specific DNA binding"/>
    <property type="evidence" value="ECO:0007669"/>
    <property type="project" value="UniProtKB-ARBA"/>
</dbReference>
<dbReference type="PANTHER" id="PTHR16515:SF49">
    <property type="entry name" value="GASTRULA ZINC FINGER PROTEIN XLCGF49.1-LIKE-RELATED"/>
    <property type="match status" value="1"/>
</dbReference>
<dbReference type="OrthoDB" id="8113227at2759"/>
<feature type="domain" description="C2H2-type" evidence="12">
    <location>
        <begin position="270"/>
        <end position="297"/>
    </location>
</feature>
<dbReference type="InterPro" id="IPR036236">
    <property type="entry name" value="Znf_C2H2_sf"/>
</dbReference>
<dbReference type="GO" id="GO:0003682">
    <property type="term" value="F:chromatin binding"/>
    <property type="evidence" value="ECO:0007669"/>
    <property type="project" value="UniProtKB-ARBA"/>
</dbReference>
<reference evidence="13" key="1">
    <citation type="submission" date="2019-08" db="EMBL/GenBank/DDBJ databases">
        <title>The genome of the North American firefly Photinus pyralis.</title>
        <authorList>
            <consortium name="Photinus pyralis genome working group"/>
            <person name="Fallon T.R."/>
            <person name="Sander Lower S.E."/>
            <person name="Weng J.-K."/>
        </authorList>
    </citation>
    <scope>NUCLEOTIDE SEQUENCE</scope>
    <source>
        <strain evidence="13">TRF0915ILg1</strain>
        <tissue evidence="13">Whole body</tissue>
    </source>
</reference>
<feature type="domain" description="C2H2-type" evidence="12">
    <location>
        <begin position="186"/>
        <end position="213"/>
    </location>
</feature>
<keyword evidence="4" id="KW-0677">Repeat</keyword>
<name>A0A8K0CHV7_IGNLU</name>
<evidence type="ECO:0000256" key="10">
    <source>
        <dbReference type="ARBA" id="ARBA00023242"/>
    </source>
</evidence>